<name>A0AAI9SUH1_9ASCO</name>
<dbReference type="Pfam" id="PF04263">
    <property type="entry name" value="TPK_catalytic"/>
    <property type="match status" value="1"/>
</dbReference>
<dbReference type="GeneID" id="73381494"/>
<dbReference type="SUPFAM" id="SSF63999">
    <property type="entry name" value="Thiamin pyrophosphokinase, catalytic domain"/>
    <property type="match status" value="1"/>
</dbReference>
<dbReference type="GO" id="GO:0030975">
    <property type="term" value="F:thiamine binding"/>
    <property type="evidence" value="ECO:0007669"/>
    <property type="project" value="UniProtKB-UniRule"/>
</dbReference>
<dbReference type="PANTHER" id="PTHR13622">
    <property type="entry name" value="THIAMIN PYROPHOSPHOKINASE"/>
    <property type="match status" value="1"/>
</dbReference>
<dbReference type="Gene3D" id="3.40.50.10240">
    <property type="entry name" value="Thiamin pyrophosphokinase, catalytic domain"/>
    <property type="match status" value="1"/>
</dbReference>
<dbReference type="Proteomes" id="UP001202479">
    <property type="component" value="Unassembled WGS sequence"/>
</dbReference>
<comment type="similarity">
    <text evidence="2 7">Belongs to the thiamine pyrophosphokinase family.</text>
</comment>
<comment type="caution">
    <text evidence="9">The sequence shown here is derived from an EMBL/GenBank/DDBJ whole genome shotgun (WGS) entry which is preliminary data.</text>
</comment>
<evidence type="ECO:0000256" key="1">
    <source>
        <dbReference type="ARBA" id="ARBA00005078"/>
    </source>
</evidence>
<keyword evidence="10" id="KW-1185">Reference proteome</keyword>
<gene>
    <name evidence="9" type="ORF">KGF56_003879</name>
</gene>
<keyword evidence="4 7" id="KW-0547">Nucleotide-binding</keyword>
<dbReference type="CDD" id="cd07995">
    <property type="entry name" value="TPK"/>
    <property type="match status" value="1"/>
</dbReference>
<dbReference type="NCBIfam" id="TIGR01378">
    <property type="entry name" value="thi_PPkinase"/>
    <property type="match status" value="1"/>
</dbReference>
<feature type="domain" description="Thiamin pyrophosphokinase thiamin-binding" evidence="8">
    <location>
        <begin position="242"/>
        <end position="319"/>
    </location>
</feature>
<comment type="pathway">
    <text evidence="1 7">Cofactor biosynthesis; thiamine diphosphate biosynthesis; thiamine diphosphate from thiamine: step 1/1.</text>
</comment>
<dbReference type="InterPro" id="IPR036759">
    <property type="entry name" value="TPK_catalytic_sf"/>
</dbReference>
<keyword evidence="3 7" id="KW-0808">Transferase</keyword>
<dbReference type="Pfam" id="PF04265">
    <property type="entry name" value="TPK_B1_binding"/>
    <property type="match status" value="1"/>
</dbReference>
<dbReference type="EMBL" id="JAHUZD010000128">
    <property type="protein sequence ID" value="KAI3403291.1"/>
    <property type="molecule type" value="Genomic_DNA"/>
</dbReference>
<sequence>MSREEELKKEVTVQPNSLVIERPKNGEEKTDSFSCSYRLIEPFSYLSHDGNQNRALLILNQEIDLDLIPLWELSSIVVCADGAANRLYEYFANKPNLTKDTCAQLQSKYIPNYIVGDFDSIDKEIAQFYKSQGAHLIEQSSEYINDFSKAILCIQLHFQFLANGEAWPDNIEVENGLSQIWETKFSNLSSIPIKVNTLSAIGGRFDQTIQSINQLYILHQTAKNLEIFFHTHNDIIFLLYKGVNYVAYPSKTTFSRMGDKIPPTCGLLPLSNKPIILSSHGLKYDVKHWKTQMMGYVSSSNRIVGETGFIVECSDDIVMNIEVDF</sequence>
<dbReference type="Gene3D" id="2.60.120.320">
    <property type="entry name" value="Thiamin pyrophosphokinase, thiamin-binding domain"/>
    <property type="match status" value="1"/>
</dbReference>
<dbReference type="PANTHER" id="PTHR13622:SF8">
    <property type="entry name" value="THIAMIN PYROPHOSPHOKINASE 1"/>
    <property type="match status" value="1"/>
</dbReference>
<keyword evidence="5 7" id="KW-0418">Kinase</keyword>
<dbReference type="GO" id="GO:0009229">
    <property type="term" value="P:thiamine diphosphate biosynthetic process"/>
    <property type="evidence" value="ECO:0007669"/>
    <property type="project" value="UniProtKB-UniRule"/>
</dbReference>
<dbReference type="GO" id="GO:0016301">
    <property type="term" value="F:kinase activity"/>
    <property type="evidence" value="ECO:0007669"/>
    <property type="project" value="UniProtKB-UniRule"/>
</dbReference>
<evidence type="ECO:0000256" key="5">
    <source>
        <dbReference type="ARBA" id="ARBA00022777"/>
    </source>
</evidence>
<dbReference type="SUPFAM" id="SSF63862">
    <property type="entry name" value="Thiamin pyrophosphokinase, substrate-binding domain"/>
    <property type="match status" value="1"/>
</dbReference>
<dbReference type="InterPro" id="IPR036371">
    <property type="entry name" value="TPK_B1-bd_sf"/>
</dbReference>
<dbReference type="RefSeq" id="XP_049179038.1">
    <property type="nucleotide sequence ID" value="XM_049325258.1"/>
</dbReference>
<dbReference type="InterPro" id="IPR006282">
    <property type="entry name" value="Thi_PPkinase"/>
</dbReference>
<evidence type="ECO:0000256" key="2">
    <source>
        <dbReference type="ARBA" id="ARBA00006785"/>
    </source>
</evidence>
<dbReference type="SMART" id="SM00983">
    <property type="entry name" value="TPK_B1_binding"/>
    <property type="match status" value="1"/>
</dbReference>
<dbReference type="GO" id="GO:0005524">
    <property type="term" value="F:ATP binding"/>
    <property type="evidence" value="ECO:0007669"/>
    <property type="project" value="UniProtKB-UniRule"/>
</dbReference>
<dbReference type="InterPro" id="IPR007371">
    <property type="entry name" value="TPK_catalytic"/>
</dbReference>
<accession>A0AAI9SUH1</accession>
<evidence type="ECO:0000256" key="7">
    <source>
        <dbReference type="PIRNR" id="PIRNR031057"/>
    </source>
</evidence>
<evidence type="ECO:0000256" key="3">
    <source>
        <dbReference type="ARBA" id="ARBA00022679"/>
    </source>
</evidence>
<dbReference type="InterPro" id="IPR016966">
    <property type="entry name" value="Thiamin_pyrophosphokinase_euk"/>
</dbReference>
<dbReference type="GO" id="GO:0006772">
    <property type="term" value="P:thiamine metabolic process"/>
    <property type="evidence" value="ECO:0007669"/>
    <property type="project" value="InterPro"/>
</dbReference>
<dbReference type="PIRSF" id="PIRSF031057">
    <property type="entry name" value="Thiamin_pyrophosphokinase"/>
    <property type="match status" value="1"/>
</dbReference>
<dbReference type="GO" id="GO:0004788">
    <property type="term" value="F:thiamine diphosphokinase activity"/>
    <property type="evidence" value="ECO:0007669"/>
    <property type="project" value="UniProtKB-UniRule"/>
</dbReference>
<protein>
    <recommendedName>
        <fullName evidence="7">Thiamine pyrophosphokinase</fullName>
        <ecNumber evidence="7">2.7.6.2</ecNumber>
    </recommendedName>
</protein>
<dbReference type="EC" id="2.7.6.2" evidence="7"/>
<evidence type="ECO:0000259" key="8">
    <source>
        <dbReference type="SMART" id="SM00983"/>
    </source>
</evidence>
<keyword evidence="6 7" id="KW-0067">ATP-binding</keyword>
<proteinExistence type="inferred from homology"/>
<organism evidence="9 10">
    <name type="scientific">Candida oxycetoniae</name>
    <dbReference type="NCBI Taxonomy" id="497107"/>
    <lineage>
        <taxon>Eukaryota</taxon>
        <taxon>Fungi</taxon>
        <taxon>Dikarya</taxon>
        <taxon>Ascomycota</taxon>
        <taxon>Saccharomycotina</taxon>
        <taxon>Pichiomycetes</taxon>
        <taxon>Debaryomycetaceae</taxon>
        <taxon>Candida/Lodderomyces clade</taxon>
        <taxon>Candida</taxon>
    </lineage>
</organism>
<evidence type="ECO:0000256" key="6">
    <source>
        <dbReference type="ARBA" id="ARBA00022840"/>
    </source>
</evidence>
<reference evidence="9" key="1">
    <citation type="journal article" date="2022" name="DNA Res.">
        <title>Genome analysis of five recently described species of the CUG-Ser clade uncovers Candida theae as a new hybrid lineage with pathogenic potential in the Candida parapsilosis species complex.</title>
        <authorList>
            <person name="Mixao V."/>
            <person name="Del Olmo V."/>
            <person name="Hegedusova E."/>
            <person name="Saus E."/>
            <person name="Pryszcz L."/>
            <person name="Cillingova A."/>
            <person name="Nosek J."/>
            <person name="Gabaldon T."/>
        </authorList>
    </citation>
    <scope>NUCLEOTIDE SEQUENCE</scope>
    <source>
        <strain evidence="9">CBS 10844</strain>
    </source>
</reference>
<evidence type="ECO:0000313" key="9">
    <source>
        <dbReference type="EMBL" id="KAI3403291.1"/>
    </source>
</evidence>
<comment type="catalytic activity">
    <reaction evidence="7">
        <text>thiamine + ATP = thiamine diphosphate + AMP + H(+)</text>
        <dbReference type="Rhea" id="RHEA:11576"/>
        <dbReference type="ChEBI" id="CHEBI:15378"/>
        <dbReference type="ChEBI" id="CHEBI:18385"/>
        <dbReference type="ChEBI" id="CHEBI:30616"/>
        <dbReference type="ChEBI" id="CHEBI:58937"/>
        <dbReference type="ChEBI" id="CHEBI:456215"/>
    </reaction>
</comment>
<dbReference type="AlphaFoldDB" id="A0AAI9SUH1"/>
<evidence type="ECO:0000313" key="10">
    <source>
        <dbReference type="Proteomes" id="UP001202479"/>
    </source>
</evidence>
<evidence type="ECO:0000256" key="4">
    <source>
        <dbReference type="ARBA" id="ARBA00022741"/>
    </source>
</evidence>
<dbReference type="InterPro" id="IPR007373">
    <property type="entry name" value="Thiamin_PyroPKinase_B1-bd"/>
</dbReference>